<comment type="caution">
    <text evidence="1">The sequence shown here is derived from an EMBL/GenBank/DDBJ whole genome shotgun (WGS) entry which is preliminary data.</text>
</comment>
<keyword evidence="2" id="KW-1185">Reference proteome</keyword>
<protein>
    <submittedName>
        <fullName evidence="1">11774_t:CDS:1</fullName>
    </submittedName>
</protein>
<evidence type="ECO:0000313" key="2">
    <source>
        <dbReference type="Proteomes" id="UP000789702"/>
    </source>
</evidence>
<accession>A0ACA9PTV7</accession>
<gene>
    <name evidence="1" type="ORF">DHETER_LOCUS12820</name>
</gene>
<evidence type="ECO:0000313" key="1">
    <source>
        <dbReference type="EMBL" id="CAG8720797.1"/>
    </source>
</evidence>
<feature type="non-terminal residue" evidence="1">
    <location>
        <position position="245"/>
    </location>
</feature>
<sequence length="245" mass="26955">TRPEQVISMENVTSFDSNDSQQLSHVRNDSGPINIGLPISTSIQPRHRLSPPIKREERNSVRQSIPIMMSPNLFKTTSYNANIGTSLSPPPRSPRSPPLVRSENSSTSSSPEGLRSIIRAGPPPNIPLPLPPPIPPPIPPPRPKCTITQNTVPRSSQTSRISNDISRSSIPHDRMRTPTPTRFTHSHRTMMYLPPSLPPPTIPLPPVPTEPTNNGTSMTCYSTSVITETITEFPDDDDLDPDYAE</sequence>
<dbReference type="Proteomes" id="UP000789702">
    <property type="component" value="Unassembled WGS sequence"/>
</dbReference>
<name>A0ACA9PTV7_9GLOM</name>
<feature type="non-terminal residue" evidence="1">
    <location>
        <position position="1"/>
    </location>
</feature>
<organism evidence="1 2">
    <name type="scientific">Dentiscutata heterogama</name>
    <dbReference type="NCBI Taxonomy" id="1316150"/>
    <lineage>
        <taxon>Eukaryota</taxon>
        <taxon>Fungi</taxon>
        <taxon>Fungi incertae sedis</taxon>
        <taxon>Mucoromycota</taxon>
        <taxon>Glomeromycotina</taxon>
        <taxon>Glomeromycetes</taxon>
        <taxon>Diversisporales</taxon>
        <taxon>Gigasporaceae</taxon>
        <taxon>Dentiscutata</taxon>
    </lineage>
</organism>
<reference evidence="1" key="1">
    <citation type="submission" date="2021-06" db="EMBL/GenBank/DDBJ databases">
        <authorList>
            <person name="Kallberg Y."/>
            <person name="Tangrot J."/>
            <person name="Rosling A."/>
        </authorList>
    </citation>
    <scope>NUCLEOTIDE SEQUENCE</scope>
    <source>
        <strain evidence="1">IL203A</strain>
    </source>
</reference>
<dbReference type="EMBL" id="CAJVPU010032827">
    <property type="protein sequence ID" value="CAG8720797.1"/>
    <property type="molecule type" value="Genomic_DNA"/>
</dbReference>
<proteinExistence type="predicted"/>